<dbReference type="STRING" id="331113.SNE_A19300"/>
<evidence type="ECO:0000313" key="4">
    <source>
        <dbReference type="EMBL" id="CCB89807.1"/>
    </source>
</evidence>
<reference evidence="4 5" key="2">
    <citation type="journal article" date="2011" name="Mol. Biol. Evol.">
        <title>Unity in variety--the pan-genome of the Chlamydiae.</title>
        <authorList>
            <person name="Collingro A."/>
            <person name="Tischler P."/>
            <person name="Weinmaier T."/>
            <person name="Penz T."/>
            <person name="Heinz E."/>
            <person name="Brunham R.C."/>
            <person name="Read T.D."/>
            <person name="Bavoil P.M."/>
            <person name="Sachse K."/>
            <person name="Kahane S."/>
            <person name="Friedman M.G."/>
            <person name="Rattei T."/>
            <person name="Myers G.S."/>
            <person name="Horn M."/>
        </authorList>
    </citation>
    <scope>NUCLEOTIDE SEQUENCE [LARGE SCALE GENOMIC DNA]</scope>
    <source>
        <strain evidence="5">ATCC VR-1471 / Z</strain>
    </source>
</reference>
<dbReference type="OrthoDB" id="8776449at2"/>
<dbReference type="RefSeq" id="WP_013944273.1">
    <property type="nucleotide sequence ID" value="NC_015713.1"/>
</dbReference>
<dbReference type="InterPro" id="IPR058486">
    <property type="entry name" value="DUF8173"/>
</dbReference>
<feature type="transmembrane region" description="Helical" evidence="1">
    <location>
        <begin position="352"/>
        <end position="370"/>
    </location>
</feature>
<name>F8L3F4_SIMNZ</name>
<evidence type="ECO:0000313" key="5">
    <source>
        <dbReference type="Proteomes" id="UP000000496"/>
    </source>
</evidence>
<dbReference type="HOGENOM" id="CLU_036799_0_0_0"/>
<dbReference type="eggNOG" id="COG1664">
    <property type="taxonomic scope" value="Bacteria"/>
</dbReference>
<feature type="transmembrane region" description="Helical" evidence="1">
    <location>
        <begin position="268"/>
        <end position="291"/>
    </location>
</feature>
<sequence length="383" mass="41601">MRKAFHFALMLLFLPSFLCAFVDSDEDEASVVVLPSTAVVNQDFFAYGKTVEVSGTVNGDVYVFGGQVFIDGVVNGDVLVAGGSVEISGKVSKNVRLLSGQASISGTVGRNVTALTATIEFAPSSRVGRNIVVVSGNVDIESVVANNARIYASNLRVSDGIGGRLYAYVASMRITSKAKIDGGVEYWSNKNAVIDPHAKIGGDLIHHPSFFYSVFHGKVFKSLKIGSKFAALVMNFFYTLVIALIMMRYFPQRISGAVDALNHKLFPSLLAGIVIVIILPLLFLALLITIVGVPFALTLLAINVISFYTAKIFSIIWLAKHIFCRFDFNKHRRLYFAFALIVYYLLTLIPYLGTVVSIAALLLGLGGLVLGKMDQGEKKKVHI</sequence>
<dbReference type="KEGG" id="sng:SNE_A19300"/>
<feature type="signal peptide" evidence="2">
    <location>
        <begin position="1"/>
        <end position="20"/>
    </location>
</feature>
<dbReference type="AlphaFoldDB" id="F8L3F4"/>
<protein>
    <recommendedName>
        <fullName evidence="3">DUF8173 domain-containing protein</fullName>
    </recommendedName>
</protein>
<reference key="1">
    <citation type="journal article" date="2011" name="Mol. Biol. Evol.">
        <title>Unity in variety -- the pan-genome of the Chlamydiae.</title>
        <authorList>
            <person name="Collingro A."/>
            <person name="Tischler P."/>
            <person name="Weinmaier T."/>
            <person name="Penz T."/>
            <person name="Heinz E."/>
            <person name="Brunham R.C."/>
            <person name="Read T.D."/>
            <person name="Bavoil P.M."/>
            <person name="Sachse K."/>
            <person name="Kahane S."/>
            <person name="Friedman M.G."/>
            <person name="Rattei T."/>
            <person name="Myers G.S.A."/>
            <person name="Horn M."/>
        </authorList>
    </citation>
    <scope>NUCLEOTIDE SEQUENCE</scope>
    <source>
        <strain>Z</strain>
    </source>
</reference>
<keyword evidence="5" id="KW-1185">Reference proteome</keyword>
<feature type="transmembrane region" description="Helical" evidence="1">
    <location>
        <begin position="297"/>
        <end position="319"/>
    </location>
</feature>
<dbReference type="Proteomes" id="UP000000496">
    <property type="component" value="Chromosome gsn.131"/>
</dbReference>
<evidence type="ECO:0000256" key="1">
    <source>
        <dbReference type="SAM" id="Phobius"/>
    </source>
</evidence>
<dbReference type="EMBL" id="FR872582">
    <property type="protein sequence ID" value="CCB89807.1"/>
    <property type="molecule type" value="Genomic_DNA"/>
</dbReference>
<accession>F8L3F4</accession>
<feature type="chain" id="PRO_5003379258" description="DUF8173 domain-containing protein" evidence="2">
    <location>
        <begin position="21"/>
        <end position="383"/>
    </location>
</feature>
<keyword evidence="1" id="KW-0472">Membrane</keyword>
<dbReference type="Pfam" id="PF26514">
    <property type="entry name" value="DUF8173"/>
    <property type="match status" value="1"/>
</dbReference>
<evidence type="ECO:0000259" key="3">
    <source>
        <dbReference type="Pfam" id="PF26514"/>
    </source>
</evidence>
<evidence type="ECO:0000256" key="2">
    <source>
        <dbReference type="SAM" id="SignalP"/>
    </source>
</evidence>
<keyword evidence="1" id="KW-0812">Transmembrane</keyword>
<feature type="domain" description="DUF8173" evidence="3">
    <location>
        <begin position="227"/>
        <end position="367"/>
    </location>
</feature>
<organism evidence="4 5">
    <name type="scientific">Simkania negevensis (strain ATCC VR-1471 / DSM 27360 / Z)</name>
    <dbReference type="NCBI Taxonomy" id="331113"/>
    <lineage>
        <taxon>Bacteria</taxon>
        <taxon>Pseudomonadati</taxon>
        <taxon>Chlamydiota</taxon>
        <taxon>Chlamydiia</taxon>
        <taxon>Parachlamydiales</taxon>
        <taxon>Simkaniaceae</taxon>
        <taxon>Simkania</taxon>
    </lineage>
</organism>
<keyword evidence="1" id="KW-1133">Transmembrane helix</keyword>
<feature type="transmembrane region" description="Helical" evidence="1">
    <location>
        <begin position="229"/>
        <end position="247"/>
    </location>
</feature>
<keyword evidence="2" id="KW-0732">Signal</keyword>
<proteinExistence type="predicted"/>
<gene>
    <name evidence="4" type="ordered locus">SNE_A19300</name>
</gene>